<reference evidence="2 3" key="1">
    <citation type="submission" date="2024-05" db="EMBL/GenBank/DDBJ databases">
        <authorList>
            <person name="Liu Q."/>
            <person name="Xin Y.-H."/>
        </authorList>
    </citation>
    <scope>NUCLEOTIDE SEQUENCE [LARGE SCALE GENOMIC DNA]</scope>
    <source>
        <strain evidence="2 3">CGMCC 1.15349</strain>
    </source>
</reference>
<dbReference type="SUPFAM" id="SSF51735">
    <property type="entry name" value="NAD(P)-binding Rossmann-fold domains"/>
    <property type="match status" value="1"/>
</dbReference>
<dbReference type="Gene3D" id="3.40.50.720">
    <property type="entry name" value="NAD(P)-binding Rossmann-like Domain"/>
    <property type="match status" value="1"/>
</dbReference>
<organism evidence="2 3">
    <name type="scientific">Sphingomonas qilianensis</name>
    <dbReference type="NCBI Taxonomy" id="1736690"/>
    <lineage>
        <taxon>Bacteria</taxon>
        <taxon>Pseudomonadati</taxon>
        <taxon>Pseudomonadota</taxon>
        <taxon>Alphaproteobacteria</taxon>
        <taxon>Sphingomonadales</taxon>
        <taxon>Sphingomonadaceae</taxon>
        <taxon>Sphingomonas</taxon>
    </lineage>
</organism>
<evidence type="ECO:0000313" key="2">
    <source>
        <dbReference type="EMBL" id="MEN2786017.1"/>
    </source>
</evidence>
<dbReference type="EMBL" id="JBDIMF010000001">
    <property type="protein sequence ID" value="MEN2786017.1"/>
    <property type="molecule type" value="Genomic_DNA"/>
</dbReference>
<comment type="caution">
    <text evidence="2">The sequence shown here is derived from an EMBL/GenBank/DDBJ whole genome shotgun (WGS) entry which is preliminary data.</text>
</comment>
<sequence>MARLLIFGLGYTAERIAAALAAQGWHVSGTSRDGRNGTIAFADGQAITREIALATHILSSVPPAAEQDPVLATYGAQLAHSRAWLGYLSSTGVYGDAAGAWVDESAPIRGRRGARAAADGAWLALGARVFRLPGIYGPGRSALDRVAEGRAHRVDLPTQVFSRVHVDDIVSGVLAARDAPAGAYNLSDDEPCGQNEVIAFAAALLGLAPPPFVALETLSPMARAFYAENRRVANGKAKRVLGWQLRYPDYRVGLRALNAMTRPTIASAAPAPASTDQR</sequence>
<gene>
    <name evidence="2" type="ORF">ABC969_06215</name>
</gene>
<evidence type="ECO:0000256" key="1">
    <source>
        <dbReference type="ARBA" id="ARBA00023027"/>
    </source>
</evidence>
<dbReference type="PANTHER" id="PTHR43574">
    <property type="entry name" value="EPIMERASE-RELATED"/>
    <property type="match status" value="1"/>
</dbReference>
<dbReference type="Proteomes" id="UP001404104">
    <property type="component" value="Unassembled WGS sequence"/>
</dbReference>
<proteinExistence type="predicted"/>
<name>A0ABU9XR41_9SPHN</name>
<keyword evidence="1" id="KW-0520">NAD</keyword>
<evidence type="ECO:0000313" key="3">
    <source>
        <dbReference type="Proteomes" id="UP001404104"/>
    </source>
</evidence>
<accession>A0ABU9XR41</accession>
<dbReference type="RefSeq" id="WP_345863700.1">
    <property type="nucleotide sequence ID" value="NZ_JBDIMF010000001.1"/>
</dbReference>
<keyword evidence="3" id="KW-1185">Reference proteome</keyword>
<protein>
    <submittedName>
        <fullName evidence="2">NAD(P)-dependent oxidoreductase</fullName>
    </submittedName>
</protein>
<dbReference type="InterPro" id="IPR036291">
    <property type="entry name" value="NAD(P)-bd_dom_sf"/>
</dbReference>